<gene>
    <name evidence="5" type="ORF">P6P90_11120</name>
</gene>
<dbReference type="Pfam" id="PF12833">
    <property type="entry name" value="HTH_18"/>
    <property type="match status" value="1"/>
</dbReference>
<keyword evidence="6" id="KW-1185">Reference proteome</keyword>
<dbReference type="PROSITE" id="PS01124">
    <property type="entry name" value="HTH_ARAC_FAMILY_2"/>
    <property type="match status" value="1"/>
</dbReference>
<dbReference type="Gene3D" id="1.10.10.60">
    <property type="entry name" value="Homeodomain-like"/>
    <property type="match status" value="2"/>
</dbReference>
<evidence type="ECO:0000259" key="4">
    <source>
        <dbReference type="PROSITE" id="PS01124"/>
    </source>
</evidence>
<organism evidence="5 6">
    <name type="scientific">Ectobacillus antri</name>
    <dbReference type="NCBI Taxonomy" id="2486280"/>
    <lineage>
        <taxon>Bacteria</taxon>
        <taxon>Bacillati</taxon>
        <taxon>Bacillota</taxon>
        <taxon>Bacilli</taxon>
        <taxon>Bacillales</taxon>
        <taxon>Bacillaceae</taxon>
        <taxon>Ectobacillus</taxon>
    </lineage>
</organism>
<proteinExistence type="predicted"/>
<evidence type="ECO:0000313" key="5">
    <source>
        <dbReference type="EMBL" id="MDG5754519.1"/>
    </source>
</evidence>
<dbReference type="EMBL" id="JARULN010000009">
    <property type="protein sequence ID" value="MDG5754519.1"/>
    <property type="molecule type" value="Genomic_DNA"/>
</dbReference>
<evidence type="ECO:0000256" key="2">
    <source>
        <dbReference type="ARBA" id="ARBA00023125"/>
    </source>
</evidence>
<dbReference type="SMART" id="SM00342">
    <property type="entry name" value="HTH_ARAC"/>
    <property type="match status" value="1"/>
</dbReference>
<dbReference type="RefSeq" id="WP_278018275.1">
    <property type="nucleotide sequence ID" value="NZ_JARRRY010000008.1"/>
</dbReference>
<reference evidence="5 6" key="1">
    <citation type="submission" date="2023-04" db="EMBL/GenBank/DDBJ databases">
        <title>Ectobacillus antri isolated from activated sludge.</title>
        <authorList>
            <person name="Yan P."/>
            <person name="Liu X."/>
        </authorList>
    </citation>
    <scope>NUCLEOTIDE SEQUENCE [LARGE SCALE GENOMIC DNA]</scope>
    <source>
        <strain evidence="5 6">C18H</strain>
    </source>
</reference>
<dbReference type="PANTHER" id="PTHR43280">
    <property type="entry name" value="ARAC-FAMILY TRANSCRIPTIONAL REGULATOR"/>
    <property type="match status" value="1"/>
</dbReference>
<evidence type="ECO:0000256" key="1">
    <source>
        <dbReference type="ARBA" id="ARBA00023015"/>
    </source>
</evidence>
<dbReference type="InterPro" id="IPR009057">
    <property type="entry name" value="Homeodomain-like_sf"/>
</dbReference>
<evidence type="ECO:0000256" key="3">
    <source>
        <dbReference type="ARBA" id="ARBA00023163"/>
    </source>
</evidence>
<dbReference type="Proteomes" id="UP001218246">
    <property type="component" value="Unassembled WGS sequence"/>
</dbReference>
<keyword evidence="2" id="KW-0238">DNA-binding</keyword>
<protein>
    <submittedName>
        <fullName evidence="5">AraC family transcriptional regulator</fullName>
    </submittedName>
</protein>
<sequence>MSIINGISLLDIQVFSQEIHSADVNTDKKFMLLYVSAGSGLLTEGEKETFLYEGMSYWSNQSVHITSREAMHVYILFWDTQAKWTQLPLAQQPLLKLIPLWEELLHLQQGSSFSERCRFNAAAWNLISLLTDDTSYDSIQEAILFMKENVSKVYTIAELATNAGMTPTSFTRAFKKKTGISPKEFLNEQRIKLAKELMQQHENITTKDIALQVGLQDEFYFSRLFKKKEGIPPSVYMKKFHERRA</sequence>
<feature type="domain" description="HTH araC/xylS-type" evidence="4">
    <location>
        <begin position="140"/>
        <end position="239"/>
    </location>
</feature>
<dbReference type="InterPro" id="IPR018060">
    <property type="entry name" value="HTH_AraC"/>
</dbReference>
<name>A0ABT6H749_9BACI</name>
<comment type="caution">
    <text evidence="5">The sequence shown here is derived from an EMBL/GenBank/DDBJ whole genome shotgun (WGS) entry which is preliminary data.</text>
</comment>
<dbReference type="SUPFAM" id="SSF46689">
    <property type="entry name" value="Homeodomain-like"/>
    <property type="match status" value="2"/>
</dbReference>
<evidence type="ECO:0000313" key="6">
    <source>
        <dbReference type="Proteomes" id="UP001218246"/>
    </source>
</evidence>
<keyword evidence="3" id="KW-0804">Transcription</keyword>
<accession>A0ABT6H749</accession>
<keyword evidence="1" id="KW-0805">Transcription regulation</keyword>
<dbReference type="PANTHER" id="PTHR43280:SF2">
    <property type="entry name" value="HTH-TYPE TRANSCRIPTIONAL REGULATOR EXSA"/>
    <property type="match status" value="1"/>
</dbReference>